<dbReference type="GO" id="GO:0016567">
    <property type="term" value="P:protein ubiquitination"/>
    <property type="evidence" value="ECO:0000318"/>
    <property type="project" value="GO_Central"/>
</dbReference>
<sequence>MCQFLNIRSHSEPGALYFSLGSYGIPSITNCVFKNCTSVASNGAIFISAESFNLIASCIDNCESFSKCHALQGCTNPLGKLFFNETMIKSSTNRYYDRGQSAITIYSGRNVFVDINSTSNYCYRGSAALSLVFPTLAFVHYSMLAYNNGPSLVSLSYCERPLEVLSSIILKNNVSTLFHLPNVVAGFTNCIIINNTFTIFLENASSPALIGCAVDFEIPFGISKTFIYSNPKKLPSIFYHNVFEGDCKIVNYKSPLPTATPLPTSTPKPTPTARPTPEPTPWPTPSPVPTISAKPTPAMTPSPSPLPSPVATPAMTPEPTREDKRRPIHNWDDPDDFVSKDDDDGPRIPDVRPERDQDDDDDENENRETKRANIPGKFDDNEDEDEDTDNNDEWNDANRPKIGPDGKPIKQQEKQKESKKNVRKDDVDDDDDDEQENKNWADSSKGKEPRVSKDDDDDDEDEKPRKRPAIKEK</sequence>
<dbReference type="GO" id="GO:0006511">
    <property type="term" value="P:ubiquitin-dependent protein catabolic process"/>
    <property type="evidence" value="ECO:0000318"/>
    <property type="project" value="GO_Central"/>
</dbReference>
<feature type="compositionally biased region" description="Basic and acidic residues" evidence="1">
    <location>
        <begin position="396"/>
        <end position="426"/>
    </location>
</feature>
<evidence type="ECO:0000313" key="3">
    <source>
        <dbReference type="Proteomes" id="UP000001542"/>
    </source>
</evidence>
<dbReference type="VEuPathDB" id="TrichDB:TVAGG3_0059110"/>
<keyword evidence="3" id="KW-1185">Reference proteome</keyword>
<feature type="compositionally biased region" description="Basic and acidic residues" evidence="1">
    <location>
        <begin position="436"/>
        <end position="453"/>
    </location>
</feature>
<proteinExistence type="predicted"/>
<dbReference type="InParanoid" id="A2DMT9"/>
<protein>
    <submittedName>
        <fullName evidence="2">Uncharacterized protein</fullName>
    </submittedName>
</protein>
<dbReference type="GO" id="GO:0005634">
    <property type="term" value="C:nucleus"/>
    <property type="evidence" value="ECO:0000318"/>
    <property type="project" value="GO_Central"/>
</dbReference>
<reference evidence="2" key="2">
    <citation type="journal article" date="2007" name="Science">
        <title>Draft genome sequence of the sexually transmitted pathogen Trichomonas vaginalis.</title>
        <authorList>
            <person name="Carlton J.M."/>
            <person name="Hirt R.P."/>
            <person name="Silva J.C."/>
            <person name="Delcher A.L."/>
            <person name="Schatz M."/>
            <person name="Zhao Q."/>
            <person name="Wortman J.R."/>
            <person name="Bidwell S.L."/>
            <person name="Alsmark U.C.M."/>
            <person name="Besteiro S."/>
            <person name="Sicheritz-Ponten T."/>
            <person name="Noel C.J."/>
            <person name="Dacks J.B."/>
            <person name="Foster P.G."/>
            <person name="Simillion C."/>
            <person name="Van de Peer Y."/>
            <person name="Miranda-Saavedra D."/>
            <person name="Barton G.J."/>
            <person name="Westrop G.D."/>
            <person name="Mueller S."/>
            <person name="Dessi D."/>
            <person name="Fiori P.L."/>
            <person name="Ren Q."/>
            <person name="Paulsen I."/>
            <person name="Zhang H."/>
            <person name="Bastida-Corcuera F.D."/>
            <person name="Simoes-Barbosa A."/>
            <person name="Brown M.T."/>
            <person name="Hayes R.D."/>
            <person name="Mukherjee M."/>
            <person name="Okumura C.Y."/>
            <person name="Schneider R."/>
            <person name="Smith A.J."/>
            <person name="Vanacova S."/>
            <person name="Villalvazo M."/>
            <person name="Haas B.J."/>
            <person name="Pertea M."/>
            <person name="Feldblyum T.V."/>
            <person name="Utterback T.R."/>
            <person name="Shu C.L."/>
            <person name="Osoegawa K."/>
            <person name="de Jong P.J."/>
            <person name="Hrdy I."/>
            <person name="Horvathova L."/>
            <person name="Zubacova Z."/>
            <person name="Dolezal P."/>
            <person name="Malik S.B."/>
            <person name="Logsdon J.M. Jr."/>
            <person name="Henze K."/>
            <person name="Gupta A."/>
            <person name="Wang C.C."/>
            <person name="Dunne R.L."/>
            <person name="Upcroft J.A."/>
            <person name="Upcroft P."/>
            <person name="White O."/>
            <person name="Salzberg S.L."/>
            <person name="Tang P."/>
            <person name="Chiu C.-H."/>
            <person name="Lee Y.-S."/>
            <person name="Embley T.M."/>
            <person name="Coombs G.H."/>
            <person name="Mottram J.C."/>
            <person name="Tachezy J."/>
            <person name="Fraser-Liggett C.M."/>
            <person name="Johnson P.J."/>
        </authorList>
    </citation>
    <scope>NUCLEOTIDE SEQUENCE [LARGE SCALE GENOMIC DNA]</scope>
    <source>
        <strain evidence="2">G3</strain>
    </source>
</reference>
<feature type="compositionally biased region" description="Pro residues" evidence="1">
    <location>
        <begin position="258"/>
        <end position="288"/>
    </location>
</feature>
<feature type="compositionally biased region" description="Basic and acidic residues" evidence="1">
    <location>
        <begin position="319"/>
        <end position="355"/>
    </location>
</feature>
<evidence type="ECO:0000313" key="2">
    <source>
        <dbReference type="EMBL" id="EAY18310.1"/>
    </source>
</evidence>
<name>A2DMT9_TRIV3</name>
<gene>
    <name evidence="2" type="ORF">TVAG_254220</name>
</gene>
<organism evidence="2 3">
    <name type="scientific">Trichomonas vaginalis (strain ATCC PRA-98 / G3)</name>
    <dbReference type="NCBI Taxonomy" id="412133"/>
    <lineage>
        <taxon>Eukaryota</taxon>
        <taxon>Metamonada</taxon>
        <taxon>Parabasalia</taxon>
        <taxon>Trichomonadida</taxon>
        <taxon>Trichomonadidae</taxon>
        <taxon>Trichomonas</taxon>
    </lineage>
</organism>
<feature type="compositionally biased region" description="Acidic residues" evidence="1">
    <location>
        <begin position="356"/>
        <end position="365"/>
    </location>
</feature>
<dbReference type="EMBL" id="DS113220">
    <property type="protein sequence ID" value="EAY18310.1"/>
    <property type="molecule type" value="Genomic_DNA"/>
</dbReference>
<dbReference type="KEGG" id="tva:5463816"/>
<dbReference type="GO" id="GO:0061630">
    <property type="term" value="F:ubiquitin protein ligase activity"/>
    <property type="evidence" value="ECO:0000318"/>
    <property type="project" value="GO_Central"/>
</dbReference>
<feature type="compositionally biased region" description="Pro residues" evidence="1">
    <location>
        <begin position="298"/>
        <end position="310"/>
    </location>
</feature>
<dbReference type="RefSeq" id="XP_001579296.1">
    <property type="nucleotide sequence ID" value="XM_001579246.1"/>
</dbReference>
<feature type="compositionally biased region" description="Acidic residues" evidence="1">
    <location>
        <begin position="380"/>
        <end position="395"/>
    </location>
</feature>
<dbReference type="AlphaFoldDB" id="A2DMT9"/>
<dbReference type="Proteomes" id="UP000001542">
    <property type="component" value="Unassembled WGS sequence"/>
</dbReference>
<feature type="region of interest" description="Disordered" evidence="1">
    <location>
        <begin position="258"/>
        <end position="473"/>
    </location>
</feature>
<dbReference type="VEuPathDB" id="TrichDB:TVAG_254220"/>
<reference evidence="2" key="1">
    <citation type="submission" date="2006-10" db="EMBL/GenBank/DDBJ databases">
        <authorList>
            <person name="Amadeo P."/>
            <person name="Zhao Q."/>
            <person name="Wortman J."/>
            <person name="Fraser-Liggett C."/>
            <person name="Carlton J."/>
        </authorList>
    </citation>
    <scope>NUCLEOTIDE SEQUENCE</scope>
    <source>
        <strain evidence="2">G3</strain>
    </source>
</reference>
<accession>A2DMT9</accession>
<evidence type="ECO:0000256" key="1">
    <source>
        <dbReference type="SAM" id="MobiDB-lite"/>
    </source>
</evidence>